<evidence type="ECO:0000313" key="6">
    <source>
        <dbReference type="Proteomes" id="UP000184513"/>
    </source>
</evidence>
<dbReference type="InterPro" id="IPR003362">
    <property type="entry name" value="Bact_transf"/>
</dbReference>
<dbReference type="InterPro" id="IPR011006">
    <property type="entry name" value="CheY-like_superfamily"/>
</dbReference>
<protein>
    <submittedName>
        <fullName evidence="5">Response regulator receiver domain-containing protein</fullName>
    </submittedName>
</protein>
<dbReference type="OrthoDB" id="9808602at2"/>
<gene>
    <name evidence="5" type="ORF">SAMN04488057_108153</name>
</gene>
<keyword evidence="3" id="KW-1133">Transmembrane helix</keyword>
<accession>A0A1M7PF92</accession>
<feature type="domain" description="Response regulatory" evidence="4">
    <location>
        <begin position="7"/>
        <end position="123"/>
    </location>
</feature>
<organism evidence="5 6">
    <name type="scientific">Cyclobacterium lianum</name>
    <dbReference type="NCBI Taxonomy" id="388280"/>
    <lineage>
        <taxon>Bacteria</taxon>
        <taxon>Pseudomonadati</taxon>
        <taxon>Bacteroidota</taxon>
        <taxon>Cytophagia</taxon>
        <taxon>Cytophagales</taxon>
        <taxon>Cyclobacteriaceae</taxon>
        <taxon>Cyclobacterium</taxon>
    </lineage>
</organism>
<dbReference type="EMBL" id="FRCY01000008">
    <property type="protein sequence ID" value="SHN15662.1"/>
    <property type="molecule type" value="Genomic_DNA"/>
</dbReference>
<dbReference type="SUPFAM" id="SSF52172">
    <property type="entry name" value="CheY-like"/>
    <property type="match status" value="1"/>
</dbReference>
<evidence type="ECO:0000259" key="4">
    <source>
        <dbReference type="PROSITE" id="PS50110"/>
    </source>
</evidence>
<name>A0A1M7PF92_9BACT</name>
<dbReference type="Gene3D" id="3.40.50.2300">
    <property type="match status" value="1"/>
</dbReference>
<dbReference type="Proteomes" id="UP000184513">
    <property type="component" value="Unassembled WGS sequence"/>
</dbReference>
<dbReference type="Pfam" id="PF02397">
    <property type="entry name" value="Bac_transf"/>
    <property type="match status" value="1"/>
</dbReference>
<dbReference type="InterPro" id="IPR001789">
    <property type="entry name" value="Sig_transdc_resp-reg_receiver"/>
</dbReference>
<evidence type="ECO:0000256" key="1">
    <source>
        <dbReference type="ARBA" id="ARBA00006464"/>
    </source>
</evidence>
<reference evidence="5 6" key="1">
    <citation type="submission" date="2016-11" db="EMBL/GenBank/DDBJ databases">
        <authorList>
            <person name="Jaros S."/>
            <person name="Januszkiewicz K."/>
            <person name="Wedrychowicz H."/>
        </authorList>
    </citation>
    <scope>NUCLEOTIDE SEQUENCE [LARGE SCALE GENOMIC DNA]</scope>
    <source>
        <strain evidence="5 6">CGMCC 1.6102</strain>
    </source>
</reference>
<dbReference type="PANTHER" id="PTHR30576">
    <property type="entry name" value="COLANIC BIOSYNTHESIS UDP-GLUCOSE LIPID CARRIER TRANSFERASE"/>
    <property type="match status" value="1"/>
</dbReference>
<dbReference type="GO" id="GO:0000160">
    <property type="term" value="P:phosphorelay signal transduction system"/>
    <property type="evidence" value="ECO:0007669"/>
    <property type="project" value="InterPro"/>
</dbReference>
<dbReference type="RefSeq" id="WP_073095272.1">
    <property type="nucleotide sequence ID" value="NZ_FRCY01000008.1"/>
</dbReference>
<dbReference type="AlphaFoldDB" id="A0A1M7PF92"/>
<sequence length="404" mass="46034">MTDNFRKIALISKNQQLIESISEALKGACDVLPFSNGIIFYNHLAKSSGDFCLVLSDASLQGVHGLPLKETMDKLGYGHLPFFLLVDRLSREDILKAIKAGIADLFIKPVNRKKLRTRIAFQIKHPISRLKNRKITKIQSYKIPFLKRLLDLVVSGLILLLLSPLFLIVALLIRIESRGPVFYYSYRVGTGYNIFKFYKFRSMDPDADARLQQLKHLNQYNQPGSTHTRVEGEKSDPALNSHSVKELCEFCEQAGGGCLQPLYDDNQMVCEKILLAKKNSNQDSAFIKIKDDPRVTRIGKFIRNTSIDELPQLWNVLKGDMSLVGNRPLPLYEAEKITTDKYALRFLGPAGITGLWQVEKRGRGEMSEEERLSLDNDYVKNFSFWFDLKILLRTVPALFQSENV</sequence>
<feature type="transmembrane region" description="Helical" evidence="3">
    <location>
        <begin position="149"/>
        <end position="173"/>
    </location>
</feature>
<keyword evidence="2" id="KW-0597">Phosphoprotein</keyword>
<dbReference type="GO" id="GO:0016780">
    <property type="term" value="F:phosphotransferase activity, for other substituted phosphate groups"/>
    <property type="evidence" value="ECO:0007669"/>
    <property type="project" value="TreeGrafter"/>
</dbReference>
<proteinExistence type="inferred from homology"/>
<keyword evidence="6" id="KW-1185">Reference proteome</keyword>
<keyword evidence="3" id="KW-0812">Transmembrane</keyword>
<dbReference type="STRING" id="388280.SAMN04488057_108153"/>
<dbReference type="PROSITE" id="PS50110">
    <property type="entry name" value="RESPONSE_REGULATORY"/>
    <property type="match status" value="1"/>
</dbReference>
<evidence type="ECO:0000313" key="5">
    <source>
        <dbReference type="EMBL" id="SHN15662.1"/>
    </source>
</evidence>
<evidence type="ECO:0000256" key="3">
    <source>
        <dbReference type="SAM" id="Phobius"/>
    </source>
</evidence>
<dbReference type="PANTHER" id="PTHR30576:SF0">
    <property type="entry name" value="UNDECAPRENYL-PHOSPHATE N-ACETYLGALACTOSAMINYL 1-PHOSPHATE TRANSFERASE-RELATED"/>
    <property type="match status" value="1"/>
</dbReference>
<comment type="similarity">
    <text evidence="1">Belongs to the bacterial sugar transferase family.</text>
</comment>
<evidence type="ECO:0000256" key="2">
    <source>
        <dbReference type="PROSITE-ProRule" id="PRU00169"/>
    </source>
</evidence>
<keyword evidence="3" id="KW-0472">Membrane</keyword>
<feature type="modified residue" description="4-aspartylphosphate" evidence="2">
    <location>
        <position position="57"/>
    </location>
</feature>